<dbReference type="InterPro" id="IPR000843">
    <property type="entry name" value="HTH_LacI"/>
</dbReference>
<evidence type="ECO:0000256" key="4">
    <source>
        <dbReference type="ARBA" id="ARBA00023163"/>
    </source>
</evidence>
<dbReference type="InterPro" id="IPR001761">
    <property type="entry name" value="Peripla_BP/Lac1_sug-bd_dom"/>
</dbReference>
<evidence type="ECO:0000313" key="7">
    <source>
        <dbReference type="EMBL" id="QNT05675.1"/>
    </source>
</evidence>
<evidence type="ECO:0000313" key="8">
    <source>
        <dbReference type="Proteomes" id="UP000516370"/>
    </source>
</evidence>
<evidence type="ECO:0000256" key="2">
    <source>
        <dbReference type="ARBA" id="ARBA00023015"/>
    </source>
</evidence>
<dbReference type="GO" id="GO:0005737">
    <property type="term" value="C:cytoplasm"/>
    <property type="evidence" value="ECO:0007669"/>
    <property type="project" value="UniProtKB-ARBA"/>
</dbReference>
<dbReference type="AlphaFoldDB" id="A0A7H1J5A9"/>
<dbReference type="SUPFAM" id="SSF53822">
    <property type="entry name" value="Periplasmic binding protein-like I"/>
    <property type="match status" value="1"/>
</dbReference>
<dbReference type="FunFam" id="1.10.260.40:FF:000012">
    <property type="entry name" value="HTH-type transcriptional regulator GntR"/>
    <property type="match status" value="1"/>
</dbReference>
<keyword evidence="3" id="KW-0238">DNA-binding</keyword>
<dbReference type="NCBIfam" id="NF011563">
    <property type="entry name" value="PRK14987.1"/>
    <property type="match status" value="1"/>
</dbReference>
<keyword evidence="8" id="KW-1185">Reference proteome</keyword>
<dbReference type="PROSITE" id="PS50932">
    <property type="entry name" value="HTH_LACI_2"/>
    <property type="match status" value="1"/>
</dbReference>
<dbReference type="InterPro" id="IPR028082">
    <property type="entry name" value="Peripla_BP_I"/>
</dbReference>
<dbReference type="Gene3D" id="3.40.50.2300">
    <property type="match status" value="2"/>
</dbReference>
<evidence type="ECO:0000256" key="3">
    <source>
        <dbReference type="ARBA" id="ARBA00023125"/>
    </source>
</evidence>
<keyword evidence="2" id="KW-0805">Transcription regulation</keyword>
<dbReference type="CDD" id="cd01392">
    <property type="entry name" value="HTH_LacI"/>
    <property type="match status" value="1"/>
</dbReference>
<dbReference type="Pfam" id="PF00532">
    <property type="entry name" value="Peripla_BP_1"/>
    <property type="match status" value="1"/>
</dbReference>
<feature type="domain" description="HTH cro/C1-type" evidence="6">
    <location>
        <begin position="26"/>
        <end position="69"/>
    </location>
</feature>
<protein>
    <submittedName>
        <fullName evidence="7">Gluconate operon transcriptional repressor GntR</fullName>
    </submittedName>
</protein>
<dbReference type="PANTHER" id="PTHR30146">
    <property type="entry name" value="LACI-RELATED TRANSCRIPTIONAL REPRESSOR"/>
    <property type="match status" value="1"/>
</dbReference>
<proteinExistence type="predicted"/>
<feature type="domain" description="HTH lacI-type" evidence="5">
    <location>
        <begin position="25"/>
        <end position="79"/>
    </location>
</feature>
<dbReference type="SMART" id="SM00354">
    <property type="entry name" value="HTH_LACI"/>
    <property type="match status" value="1"/>
</dbReference>
<dbReference type="EMBL" id="CP061081">
    <property type="protein sequence ID" value="QNT05675.1"/>
    <property type="molecule type" value="Genomic_DNA"/>
</dbReference>
<dbReference type="KEGG" id="mard:IBG28_18795"/>
<dbReference type="CDD" id="cd01575">
    <property type="entry name" value="PBP1_GntR"/>
    <property type="match status" value="1"/>
</dbReference>
<accession>A0A7H1J5A9</accession>
<evidence type="ECO:0000256" key="1">
    <source>
        <dbReference type="ARBA" id="ARBA00022491"/>
    </source>
</evidence>
<dbReference type="PANTHER" id="PTHR30146:SF2">
    <property type="entry name" value="HTH-TYPE TRANSCRIPTIONAL REGULATOR GNTR"/>
    <property type="match status" value="1"/>
</dbReference>
<dbReference type="InterPro" id="IPR010982">
    <property type="entry name" value="Lambda_DNA-bd_dom_sf"/>
</dbReference>
<dbReference type="SUPFAM" id="SSF47413">
    <property type="entry name" value="lambda repressor-like DNA-binding domains"/>
    <property type="match status" value="1"/>
</dbReference>
<dbReference type="Gene3D" id="1.10.260.40">
    <property type="entry name" value="lambda repressor-like DNA-binding domains"/>
    <property type="match status" value="1"/>
</dbReference>
<dbReference type="InterPro" id="IPR001387">
    <property type="entry name" value="Cro/C1-type_HTH"/>
</dbReference>
<keyword evidence="1" id="KW-0678">Repressor</keyword>
<dbReference type="Pfam" id="PF00356">
    <property type="entry name" value="LacI"/>
    <property type="match status" value="1"/>
</dbReference>
<dbReference type="Proteomes" id="UP000516370">
    <property type="component" value="Chromosome"/>
</dbReference>
<organism evidence="7 8">
    <name type="scientific">Marinomonas arctica</name>
    <dbReference type="NCBI Taxonomy" id="383750"/>
    <lineage>
        <taxon>Bacteria</taxon>
        <taxon>Pseudomonadati</taxon>
        <taxon>Pseudomonadota</taxon>
        <taxon>Gammaproteobacteria</taxon>
        <taxon>Oceanospirillales</taxon>
        <taxon>Oceanospirillaceae</taxon>
        <taxon>Marinomonas</taxon>
    </lineage>
</organism>
<name>A0A7H1J5A9_9GAMM</name>
<reference evidence="7 8" key="1">
    <citation type="submission" date="2020-09" db="EMBL/GenBank/DDBJ databases">
        <title>Complete genome sequence of an Arctic sea ice bacterium Marinomonas arctica BSI20414.</title>
        <authorList>
            <person name="Liao L."/>
            <person name="Chen B."/>
        </authorList>
    </citation>
    <scope>NUCLEOTIDE SEQUENCE [LARGE SCALE GENOMIC DNA]</scope>
    <source>
        <strain evidence="7 8">BSI20414</strain>
    </source>
</reference>
<dbReference type="GO" id="GO:0000976">
    <property type="term" value="F:transcription cis-regulatory region binding"/>
    <property type="evidence" value="ECO:0007669"/>
    <property type="project" value="TreeGrafter"/>
</dbReference>
<gene>
    <name evidence="7" type="primary">gntR</name>
    <name evidence="7" type="ORF">IBG28_18795</name>
</gene>
<sequence length="350" mass="38342">MIMLRVTKHGYVTGMKISNTKNKRPTLQDVADLVGVTKMTVSRFLRNPEQVSVPLQTKIADALEDLGYIPNRAPDILSKSKSHAIGVLLPSLTNQVFAEVIRGIESILEPAGYQTMLAHYGYSKEAEESRIATLLSYGVDGLIISESYHTERVRKMLSVAGIPVIEIMDSVSPPIEQAIGIDNQAAAYAMTQFMIQRGRQKIVYFAARMDQRTLFKIKGYEAAMHDNGLAPLCLKTNSASSFTLGAKFLKDALQQQPDTDGIFCTNDDLAIGALYACQKAGIKVPEDIGIAGFHGHDISRAMVPLLATVITPREEMGRLAAEHLLSRLQGNPVSQRIIDLPFQIEAGESI</sequence>
<keyword evidence="4" id="KW-0804">Transcription</keyword>
<evidence type="ECO:0000259" key="5">
    <source>
        <dbReference type="PROSITE" id="PS50932"/>
    </source>
</evidence>
<dbReference type="PROSITE" id="PS00356">
    <property type="entry name" value="HTH_LACI_1"/>
    <property type="match status" value="1"/>
</dbReference>
<dbReference type="GO" id="GO:0003700">
    <property type="term" value="F:DNA-binding transcription factor activity"/>
    <property type="evidence" value="ECO:0007669"/>
    <property type="project" value="TreeGrafter"/>
</dbReference>
<dbReference type="PROSITE" id="PS50943">
    <property type="entry name" value="HTH_CROC1"/>
    <property type="match status" value="1"/>
</dbReference>
<dbReference type="OrthoDB" id="5681588at2"/>
<evidence type="ECO:0000259" key="6">
    <source>
        <dbReference type="PROSITE" id="PS50943"/>
    </source>
</evidence>